<feature type="non-terminal residue" evidence="4">
    <location>
        <position position="1"/>
    </location>
</feature>
<dbReference type="PANTHER" id="PTHR32401:SF49">
    <property type="entry name" value="OS10G0129200 PROTEIN"/>
    <property type="match status" value="1"/>
</dbReference>
<comment type="similarity">
    <text evidence="1">Belongs to the leguminous lectin family.</text>
</comment>
<dbReference type="Pfam" id="PF00139">
    <property type="entry name" value="Lectin_legB"/>
    <property type="match status" value="1"/>
</dbReference>
<feature type="domain" description="Legume lectin" evidence="3">
    <location>
        <begin position="1"/>
        <end position="92"/>
    </location>
</feature>
<protein>
    <submittedName>
        <fullName evidence="4">Lectin</fullName>
    </submittedName>
</protein>
<dbReference type="AlphaFoldDB" id="Q9ZRP4"/>
<dbReference type="InterPro" id="IPR050258">
    <property type="entry name" value="Leguminous_Lectin"/>
</dbReference>
<keyword evidence="2" id="KW-0430">Lectin</keyword>
<evidence type="ECO:0000313" key="4">
    <source>
        <dbReference type="EMBL" id="CAA13591.1"/>
    </source>
</evidence>
<dbReference type="SUPFAM" id="SSF49899">
    <property type="entry name" value="Concanavalin A-like lectins/glucanases"/>
    <property type="match status" value="1"/>
</dbReference>
<organism evidence="4">
    <name type="scientific">Bauhinia forficata subsp. pruinosa</name>
    <dbReference type="NCBI Taxonomy" id="72379"/>
    <lineage>
        <taxon>Eukaryota</taxon>
        <taxon>Viridiplantae</taxon>
        <taxon>Streptophyta</taxon>
        <taxon>Embryophyta</taxon>
        <taxon>Tracheophyta</taxon>
        <taxon>Spermatophyta</taxon>
        <taxon>Magnoliopsida</taxon>
        <taxon>eudicotyledons</taxon>
        <taxon>Gunneridae</taxon>
        <taxon>Pentapetalae</taxon>
        <taxon>rosids</taxon>
        <taxon>fabids</taxon>
        <taxon>Fabales</taxon>
        <taxon>Fabaceae</taxon>
        <taxon>Cercidoideae</taxon>
        <taxon>Cercideae</taxon>
        <taxon>Bauhiniinae</taxon>
        <taxon>Bauhinia</taxon>
    </lineage>
</organism>
<evidence type="ECO:0000259" key="3">
    <source>
        <dbReference type="Pfam" id="PF00139"/>
    </source>
</evidence>
<dbReference type="InterPro" id="IPR013320">
    <property type="entry name" value="ConA-like_dom_sf"/>
</dbReference>
<evidence type="ECO:0000256" key="2">
    <source>
        <dbReference type="ARBA" id="ARBA00022734"/>
    </source>
</evidence>
<proteinExistence type="inferred from homology"/>
<dbReference type="EMBL" id="AJ234378">
    <property type="protein sequence ID" value="CAA13591.1"/>
    <property type="molecule type" value="Genomic_DNA"/>
</dbReference>
<dbReference type="InterPro" id="IPR001220">
    <property type="entry name" value="Legume_lectin_dom"/>
</dbReference>
<dbReference type="PANTHER" id="PTHR32401">
    <property type="entry name" value="CONCANAVALIN A-LIKE LECTIN FAMILY PROTEIN"/>
    <property type="match status" value="1"/>
</dbReference>
<evidence type="ECO:0000256" key="1">
    <source>
        <dbReference type="ARBA" id="ARBA00007606"/>
    </source>
</evidence>
<name>Q9ZRP4_BAUFO</name>
<feature type="non-terminal residue" evidence="4">
    <location>
        <position position="92"/>
    </location>
</feature>
<dbReference type="PROSITE" id="PS00307">
    <property type="entry name" value="LECTIN_LEGUME_BETA"/>
    <property type="match status" value="1"/>
</dbReference>
<dbReference type="GO" id="GO:0030246">
    <property type="term" value="F:carbohydrate binding"/>
    <property type="evidence" value="ECO:0007669"/>
    <property type="project" value="UniProtKB-KW"/>
</dbReference>
<dbReference type="InterPro" id="IPR019825">
    <property type="entry name" value="Lectin_legB_Mn/Ca_BS"/>
</dbReference>
<accession>Q9ZRP4</accession>
<reference evidence="4" key="1">
    <citation type="journal article" date="2001" name="Genetika">
        <title>Hydrocarbon-binding peptides from legume lectins.</title>
        <authorList>
            <person name="Baimiev A.K.h."/>
            <person name="Chemeris A.V."/>
            <person name="Baimiev A.K.h."/>
            <person name="Vakhitov V.A."/>
        </authorList>
    </citation>
    <scope>NUCLEOTIDE SEQUENCE</scope>
</reference>
<dbReference type="Gene3D" id="2.60.120.200">
    <property type="match status" value="1"/>
</dbReference>
<sequence>VAVEFDTWKNRDWKDPDWPHIGIDDNSIISVETTPWQEDDAYSRKTGTVRITYDAKSKKLSVRLSYVNGREYNLSGVVDLSEALPMWVRIGF</sequence>